<feature type="compositionally biased region" description="Polar residues" evidence="1">
    <location>
        <begin position="1009"/>
        <end position="1020"/>
    </location>
</feature>
<dbReference type="Pfam" id="PF05359">
    <property type="entry name" value="DUF748"/>
    <property type="match status" value="1"/>
</dbReference>
<feature type="region of interest" description="Disordered" evidence="1">
    <location>
        <begin position="217"/>
        <end position="237"/>
    </location>
</feature>
<proteinExistence type="predicted"/>
<feature type="compositionally biased region" description="Polar residues" evidence="1">
    <location>
        <begin position="1027"/>
        <end position="1038"/>
    </location>
</feature>
<keyword evidence="2" id="KW-1133">Transmembrane helix</keyword>
<reference evidence="4" key="1">
    <citation type="journal article" date="2012" name="Sci. Rep.">
        <title>Genomes of surface isolates of Alteromonas macleodii: the life of a widespread marine opportunistic copiotroph.</title>
        <authorList>
            <person name="Lopez-Perez M."/>
            <person name="Gonzaga A."/>
            <person name="Martin-Cuadrado A.B."/>
            <person name="Onyshchenko O."/>
            <person name="Ghavidel A."/>
            <person name="Ghai R."/>
            <person name="Rodriguez-Valera F."/>
        </authorList>
    </citation>
    <scope>NUCLEOTIDE SEQUENCE [LARGE SCALE GENOMIC DNA]</scope>
    <source>
        <strain evidence="4">English Channel 673</strain>
    </source>
</reference>
<protein>
    <recommendedName>
        <fullName evidence="5">DUF748 domain-containing protein</fullName>
    </recommendedName>
</protein>
<feature type="compositionally biased region" description="Polar residues" evidence="1">
    <location>
        <begin position="712"/>
        <end position="724"/>
    </location>
</feature>
<feature type="compositionally biased region" description="Polar residues" evidence="1">
    <location>
        <begin position="403"/>
        <end position="456"/>
    </location>
</feature>
<feature type="region of interest" description="Disordered" evidence="1">
    <location>
        <begin position="403"/>
        <end position="471"/>
    </location>
</feature>
<organism evidence="3 4">
    <name type="scientific">Alteromonas macleodii (strain English Channel 673)</name>
    <dbReference type="NCBI Taxonomy" id="1004788"/>
    <lineage>
        <taxon>Bacteria</taxon>
        <taxon>Pseudomonadati</taxon>
        <taxon>Pseudomonadota</taxon>
        <taxon>Gammaproteobacteria</taxon>
        <taxon>Alteromonadales</taxon>
        <taxon>Alteromonadaceae</taxon>
        <taxon>Alteromonas/Salinimonas group</taxon>
        <taxon>Alteromonas</taxon>
    </lineage>
</organism>
<dbReference type="KEGG" id="amg:AMEC673_13830"/>
<keyword evidence="2" id="KW-0472">Membrane</keyword>
<evidence type="ECO:0000256" key="1">
    <source>
        <dbReference type="SAM" id="MobiDB-lite"/>
    </source>
</evidence>
<feature type="compositionally biased region" description="Polar residues" evidence="1">
    <location>
        <begin position="217"/>
        <end position="227"/>
    </location>
</feature>
<feature type="region of interest" description="Disordered" evidence="1">
    <location>
        <begin position="1002"/>
        <end position="1038"/>
    </location>
</feature>
<feature type="compositionally biased region" description="Basic and acidic residues" evidence="1">
    <location>
        <begin position="228"/>
        <end position="237"/>
    </location>
</feature>
<dbReference type="AlphaFoldDB" id="A0AB33A140"/>
<dbReference type="SUPFAM" id="SSF103088">
    <property type="entry name" value="OmpA-like"/>
    <property type="match status" value="1"/>
</dbReference>
<dbReference type="Proteomes" id="UP000006296">
    <property type="component" value="Chromosome"/>
</dbReference>
<dbReference type="Gene3D" id="3.30.1330.60">
    <property type="entry name" value="OmpA-like domain"/>
    <property type="match status" value="1"/>
</dbReference>
<evidence type="ECO:0008006" key="5">
    <source>
        <dbReference type="Google" id="ProtNLM"/>
    </source>
</evidence>
<evidence type="ECO:0000256" key="2">
    <source>
        <dbReference type="SAM" id="Phobius"/>
    </source>
</evidence>
<accession>A0AB33A140</accession>
<feature type="compositionally biased region" description="Low complexity" evidence="1">
    <location>
        <begin position="693"/>
        <end position="711"/>
    </location>
</feature>
<feature type="transmembrane region" description="Helical" evidence="2">
    <location>
        <begin position="16"/>
        <end position="36"/>
    </location>
</feature>
<dbReference type="InterPro" id="IPR008023">
    <property type="entry name" value="DUF748"/>
</dbReference>
<sequence>MSRFSTKPKWFRLSTYLVLIYLTYALLIGVVTPVVLKAKLPNIVKENIGRDAAVEDIAINPFLLKIEVTNFVIYPNIHSSNESEDNVVIQNQENHFFSVGNVSLDLGFWQSLFTLTPAVESLTIDEPFVSIARLSESEDTQIFNFSDILTHIEKRNTNVPTESEDASEGQIPRITLRDFALNEGRVVIEDKVTNTLLDYPELSVDLQDLDTHALISSSSVGNKNANPKSDKSESDQSKGKLAFNQYQFNLLTAEKGNIAIDGEFQLSPLKVTTDITINDVALTPLWSLSKDLIEADLVDGKVNLSLHAEVFEQDTAFQFILERGEFAVNNLVFNAGFSPATTGTAKSSQEIIAIPAFAIHDINVNALEQQVSIAEVAFDNVRVSGLFDKSGLDLQRLFTPKSPTADATSANANPSAAQEGNSAAHIGNSTAHIGNSTAHIGNSTAHTSNSTAQKGNSETEDEDVSNVATDSTNELAHETSWYVELHQFAFNDGSIDLLERSVSDGTYYRISNLNIKSGKVTTDFSKPISYTTSLHISADPQTFSDTSKGALSSSGSVVIAEQTVQGKAAIEQLVLSQFQQYVSPHANVTLEDGLFNLNVEFDGAFKNAADKENIDSLNVKASTSINNLSVLDDASSPLLQWQSLNVDNIEFDHTSNQLSVDNIHLQAPFARLIIDEAKQTNVSKLIVASSDKSANSESASETGSATTSKASNANVHASTTAEPSQANELAIAVNTISIENGKAYFADHSLTPKFASAIESLNGKVLGIDSRSTSPANVDITGKIDNYAPVKLAGTIHPLKDDIDLDLDFSVKGAELTSVNPYSGTYMGYYIDKGLLSLAVQYKLNGKALEGKNRVVIDQLTLGKKSNSEQALSLPLGLAIALLEDRNGVIDLGLDVSGDIDSPDFSFGSIILNAIGNIITKAVTAPFSLLANLVGSDDELDNVEFGFGEHSLDADAQEKLNTLAKALKKRPGLRVNIEGTVNAMSDASALAQRQLNTTLLTRSGYADSPATTGNVSTNEKSLAGGENESSNTLGRVQRDSISGSSIPLEGPLADALLSYYVEVFTPDLNQEYDNMVAQLYPELANSDNEQSQKSADNNKEVINEESVNRALSIARYNKLRNNIDIPESDLVQLADARSKAVKGYLANEAEVEAHRLFLLNTQHDLHTEFSGVELTLEAK</sequence>
<gene>
    <name evidence="3" type="ordered locus">AMEC673_13830</name>
</gene>
<dbReference type="RefSeq" id="WP_014977138.1">
    <property type="nucleotide sequence ID" value="NC_018678.1"/>
</dbReference>
<feature type="region of interest" description="Disordered" evidence="1">
    <location>
        <begin position="693"/>
        <end position="724"/>
    </location>
</feature>
<evidence type="ECO:0000313" key="4">
    <source>
        <dbReference type="Proteomes" id="UP000006296"/>
    </source>
</evidence>
<keyword evidence="2" id="KW-0812">Transmembrane</keyword>
<evidence type="ECO:0000313" key="3">
    <source>
        <dbReference type="EMBL" id="AFT75452.1"/>
    </source>
</evidence>
<dbReference type="InterPro" id="IPR036737">
    <property type="entry name" value="OmpA-like_sf"/>
</dbReference>
<name>A0AB33A140_ALTME</name>
<dbReference type="EMBL" id="CP003844">
    <property type="protein sequence ID" value="AFT75452.1"/>
    <property type="molecule type" value="Genomic_DNA"/>
</dbReference>